<evidence type="ECO:0000259" key="8">
    <source>
        <dbReference type="Pfam" id="PF07559"/>
    </source>
</evidence>
<evidence type="ECO:0000259" key="9">
    <source>
        <dbReference type="Pfam" id="PF22692"/>
    </source>
</evidence>
<feature type="region of interest" description="Disordered" evidence="6">
    <location>
        <begin position="181"/>
        <end position="221"/>
    </location>
</feature>
<evidence type="ECO:0000256" key="5">
    <source>
        <dbReference type="RuleBase" id="RU362116"/>
    </source>
</evidence>
<dbReference type="GO" id="GO:0071978">
    <property type="term" value="P:bacterial-type flagellum-dependent swarming motility"/>
    <property type="evidence" value="ECO:0007669"/>
    <property type="project" value="TreeGrafter"/>
</dbReference>
<feature type="domain" description="Flagellar hook protein FlgE/F/G-like D1" evidence="9">
    <location>
        <begin position="84"/>
        <end position="152"/>
    </location>
</feature>
<dbReference type="SUPFAM" id="SSF117143">
    <property type="entry name" value="Flagellar hook protein flgE"/>
    <property type="match status" value="1"/>
</dbReference>
<dbReference type="GO" id="GO:0009424">
    <property type="term" value="C:bacterial-type flagellum hook"/>
    <property type="evidence" value="ECO:0007669"/>
    <property type="project" value="TreeGrafter"/>
</dbReference>
<dbReference type="Pfam" id="PF06429">
    <property type="entry name" value="Flg_bbr_C"/>
    <property type="match status" value="1"/>
</dbReference>
<sequence length="573" mass="59322">MGILGALSTAVTGLRSQSYSLENISGNIANSQTTAFKRQDTSFSDLIPSGSSQRQVAGSVTSFSRSTNNVQGDMIPSPIETHMAINGDGYFTVGKATSSADGTPVFGGSNLFTRRGDFEIDKDGFLVNGAGYYLMTLPVDPTTGNTSANVPQVLRLSNAVMPARTTTTIAYRANLPLVPSTQNALDNPNTPNSELLNPAGFSQDPRTATASRSPATSGPGLILGDPADLIAGDITDNNTLTLQVGSGATISYTIGNDPGEYNSLDDLVAAINGDANLEGITASADGGRLTINGDNNTASFTLGGTAAAEFGLTAGTEAPVTGTGTGVVLGQDVESFADSTIPGGTITVYDPAGSPVNVQLRWAKVDSTDTGGTDIWNLFYQVDSDPANTDPAWMNLGTDFTFGPNQQLTPPIASVTIPGLTVDGVAVGDVQMNFGTNGITQFADPNGQLKPIELNQNGYAAGDVSRVTIEGNRITAFYSNGQTADLAEIPLVSFNADNMLQRVDGGAFAETLGSGAPVPTANGTIQGSQLEGSNTDIADEFTKLIVTQQAYAANTRIVTTADQMLQEVMSMKR</sequence>
<dbReference type="EMBL" id="BMCP01000002">
    <property type="protein sequence ID" value="GGE40502.1"/>
    <property type="molecule type" value="Genomic_DNA"/>
</dbReference>
<evidence type="ECO:0000256" key="1">
    <source>
        <dbReference type="ARBA" id="ARBA00004117"/>
    </source>
</evidence>
<dbReference type="InterPro" id="IPR053967">
    <property type="entry name" value="LlgE_F_G-like_D1"/>
</dbReference>
<feature type="domain" description="Flagellar hook protein FlgE D2" evidence="8">
    <location>
        <begin position="345"/>
        <end position="459"/>
    </location>
</feature>
<evidence type="ECO:0000313" key="10">
    <source>
        <dbReference type="EMBL" id="GGE40502.1"/>
    </source>
</evidence>
<dbReference type="PANTHER" id="PTHR30435">
    <property type="entry name" value="FLAGELLAR PROTEIN"/>
    <property type="match status" value="1"/>
</dbReference>
<dbReference type="AlphaFoldDB" id="A0A8J2VSU3"/>
<reference evidence="10" key="2">
    <citation type="submission" date="2020-09" db="EMBL/GenBank/DDBJ databases">
        <authorList>
            <person name="Sun Q."/>
            <person name="Sedlacek I."/>
        </authorList>
    </citation>
    <scope>NUCLEOTIDE SEQUENCE</scope>
    <source>
        <strain evidence="10">CCM 7684</strain>
    </source>
</reference>
<dbReference type="GO" id="GO:0009425">
    <property type="term" value="C:bacterial-type flagellum basal body"/>
    <property type="evidence" value="ECO:0007669"/>
    <property type="project" value="UniProtKB-SubCell"/>
</dbReference>
<dbReference type="RefSeq" id="WP_188409347.1">
    <property type="nucleotide sequence ID" value="NZ_BMCP01000002.1"/>
</dbReference>
<dbReference type="InterPro" id="IPR011491">
    <property type="entry name" value="FlgE_D2"/>
</dbReference>
<comment type="subcellular location">
    <subcellularLocation>
        <location evidence="1 5">Bacterial flagellum basal body</location>
    </subcellularLocation>
</comment>
<evidence type="ECO:0000313" key="11">
    <source>
        <dbReference type="Proteomes" id="UP000602745"/>
    </source>
</evidence>
<dbReference type="InterPro" id="IPR037925">
    <property type="entry name" value="FlgE/F/G-like"/>
</dbReference>
<dbReference type="InterPro" id="IPR020013">
    <property type="entry name" value="Flagellar_FlgE/F/G"/>
</dbReference>
<comment type="caution">
    <text evidence="10">The sequence shown here is derived from an EMBL/GenBank/DDBJ whole genome shotgun (WGS) entry which is preliminary data.</text>
</comment>
<dbReference type="NCBIfam" id="TIGR03506">
    <property type="entry name" value="FlgEFG_subfam"/>
    <property type="match status" value="2"/>
</dbReference>
<keyword evidence="11" id="KW-1185">Reference proteome</keyword>
<accession>A0A8J2VSU3</accession>
<evidence type="ECO:0000256" key="6">
    <source>
        <dbReference type="SAM" id="MobiDB-lite"/>
    </source>
</evidence>
<reference evidence="10" key="1">
    <citation type="journal article" date="2014" name="Int. J. Syst. Evol. Microbiol.">
        <title>Complete genome sequence of Corynebacterium casei LMG S-19264T (=DSM 44701T), isolated from a smear-ripened cheese.</title>
        <authorList>
            <consortium name="US DOE Joint Genome Institute (JGI-PGF)"/>
            <person name="Walter F."/>
            <person name="Albersmeier A."/>
            <person name="Kalinowski J."/>
            <person name="Ruckert C."/>
        </authorList>
    </citation>
    <scope>NUCLEOTIDE SEQUENCE</scope>
    <source>
        <strain evidence="10">CCM 7684</strain>
    </source>
</reference>
<dbReference type="PANTHER" id="PTHR30435:SF1">
    <property type="entry name" value="FLAGELLAR HOOK PROTEIN FLGE"/>
    <property type="match status" value="1"/>
</dbReference>
<evidence type="ECO:0000256" key="2">
    <source>
        <dbReference type="ARBA" id="ARBA00009677"/>
    </source>
</evidence>
<protein>
    <recommendedName>
        <fullName evidence="3 5">Flagellar hook protein FlgE</fullName>
    </recommendedName>
</protein>
<dbReference type="Proteomes" id="UP000602745">
    <property type="component" value="Unassembled WGS sequence"/>
</dbReference>
<dbReference type="GO" id="GO:0005829">
    <property type="term" value="C:cytosol"/>
    <property type="evidence" value="ECO:0007669"/>
    <property type="project" value="TreeGrafter"/>
</dbReference>
<dbReference type="Pfam" id="PF07559">
    <property type="entry name" value="FlgE_D2"/>
    <property type="match status" value="1"/>
</dbReference>
<dbReference type="InterPro" id="IPR037058">
    <property type="entry name" value="Falgellar_hook_FlgE_sf"/>
</dbReference>
<comment type="function">
    <text evidence="5">A flexible structure which links the flagellar filament to the drive apparatus in the basal body.</text>
</comment>
<evidence type="ECO:0000256" key="3">
    <source>
        <dbReference type="ARBA" id="ARBA00019015"/>
    </source>
</evidence>
<feature type="compositionally biased region" description="Polar residues" evidence="6">
    <location>
        <begin position="181"/>
        <end position="195"/>
    </location>
</feature>
<dbReference type="InterPro" id="IPR010930">
    <property type="entry name" value="Flg_bb/hook_C_dom"/>
</dbReference>
<evidence type="ECO:0000259" key="7">
    <source>
        <dbReference type="Pfam" id="PF06429"/>
    </source>
</evidence>
<organism evidence="10 11">
    <name type="scientific">Agaricicola taiwanensis</name>
    <dbReference type="NCBI Taxonomy" id="591372"/>
    <lineage>
        <taxon>Bacteria</taxon>
        <taxon>Pseudomonadati</taxon>
        <taxon>Pseudomonadota</taxon>
        <taxon>Alphaproteobacteria</taxon>
        <taxon>Rhodobacterales</taxon>
        <taxon>Paracoccaceae</taxon>
        <taxon>Agaricicola</taxon>
    </lineage>
</organism>
<comment type="similarity">
    <text evidence="2 5">Belongs to the flagella basal body rod proteins family.</text>
</comment>
<name>A0A8J2VSU3_9RHOB</name>
<evidence type="ECO:0000256" key="4">
    <source>
        <dbReference type="ARBA" id="ARBA00023143"/>
    </source>
</evidence>
<proteinExistence type="inferred from homology"/>
<dbReference type="Pfam" id="PF22692">
    <property type="entry name" value="LlgE_F_G_D1"/>
    <property type="match status" value="1"/>
</dbReference>
<feature type="domain" description="Flagellar basal-body/hook protein C-terminal" evidence="7">
    <location>
        <begin position="530"/>
        <end position="571"/>
    </location>
</feature>
<feature type="compositionally biased region" description="Polar residues" evidence="6">
    <location>
        <begin position="204"/>
        <end position="216"/>
    </location>
</feature>
<gene>
    <name evidence="10" type="ORF">GCM10007276_17300</name>
</gene>
<dbReference type="Gene3D" id="2.60.98.20">
    <property type="entry name" value="Flagellar hook protein FlgE"/>
    <property type="match status" value="1"/>
</dbReference>
<keyword evidence="4 5" id="KW-0975">Bacterial flagellum</keyword>